<sequence length="225" mass="24601">MSRHRALPDGMRSGNNSDNAGRLQPAYMRPAQRCCTFSCVPCAAPRRRRGRQHRSSGEIKMKPVAFLSVALAVALPSAAPATEINASDRLVGAWSLVSLDVHRDDEKIQVFGPKPRGIQIMSHNGRFAVVTLREELPLYASGNRMKGTAAEYEAIGKGANAAYGRYTVDEGAGTVTFHVEASTFPNWDGDEQIRAFTIDGDTWSYVNPVPTIGPGNVHVVWKRLH</sequence>
<evidence type="ECO:0000259" key="2">
    <source>
        <dbReference type="Pfam" id="PF13924"/>
    </source>
</evidence>
<evidence type="ECO:0000313" key="3">
    <source>
        <dbReference type="EMBL" id="TYR36784.1"/>
    </source>
</evidence>
<dbReference type="AlphaFoldDB" id="A0A5D4H8B1"/>
<dbReference type="Proteomes" id="UP000323258">
    <property type="component" value="Unassembled WGS sequence"/>
</dbReference>
<reference evidence="3 4" key="1">
    <citation type="submission" date="2019-08" db="EMBL/GenBank/DDBJ databases">
        <authorList>
            <person name="Seo Y.L."/>
        </authorList>
    </citation>
    <scope>NUCLEOTIDE SEQUENCE [LARGE SCALE GENOMIC DNA]</scope>
    <source>
        <strain evidence="3 4">MaA-C15</strain>
    </source>
</reference>
<proteinExistence type="predicted"/>
<evidence type="ECO:0000313" key="4">
    <source>
        <dbReference type="Proteomes" id="UP000323258"/>
    </source>
</evidence>
<name>A0A5D4H8B1_9HYPH</name>
<gene>
    <name evidence="3" type="ORF">FY036_00585</name>
</gene>
<dbReference type="EMBL" id="VSZS01000042">
    <property type="protein sequence ID" value="TYR36784.1"/>
    <property type="molecule type" value="Genomic_DNA"/>
</dbReference>
<dbReference type="InterPro" id="IPR024311">
    <property type="entry name" value="Lipocalin-like"/>
</dbReference>
<feature type="domain" description="Lipocalin-like" evidence="2">
    <location>
        <begin position="91"/>
        <end position="204"/>
    </location>
</feature>
<comment type="caution">
    <text evidence="3">The sequence shown here is derived from an EMBL/GenBank/DDBJ whole genome shotgun (WGS) entry which is preliminary data.</text>
</comment>
<evidence type="ECO:0000256" key="1">
    <source>
        <dbReference type="SAM" id="MobiDB-lite"/>
    </source>
</evidence>
<dbReference type="Pfam" id="PF13924">
    <property type="entry name" value="Lipocalin_5"/>
    <property type="match status" value="1"/>
</dbReference>
<feature type="region of interest" description="Disordered" evidence="1">
    <location>
        <begin position="1"/>
        <end position="23"/>
    </location>
</feature>
<organism evidence="3 4">
    <name type="scientific">Neoaquamicrobium microcysteis</name>
    <dbReference type="NCBI Taxonomy" id="2682781"/>
    <lineage>
        <taxon>Bacteria</taxon>
        <taxon>Pseudomonadati</taxon>
        <taxon>Pseudomonadota</taxon>
        <taxon>Alphaproteobacteria</taxon>
        <taxon>Hyphomicrobiales</taxon>
        <taxon>Phyllobacteriaceae</taxon>
        <taxon>Neoaquamicrobium</taxon>
    </lineage>
</organism>
<keyword evidence="4" id="KW-1185">Reference proteome</keyword>
<protein>
    <submittedName>
        <fullName evidence="3">Lipocalin-like domain-containing protein</fullName>
    </submittedName>
</protein>
<reference evidence="3 4" key="2">
    <citation type="submission" date="2019-09" db="EMBL/GenBank/DDBJ databases">
        <title>Mesorhizobium sp. MaA-C15 isolated from Microcystis aeruginosa.</title>
        <authorList>
            <person name="Jeong S.E."/>
            <person name="Jin H.M."/>
            <person name="Jeon C.O."/>
        </authorList>
    </citation>
    <scope>NUCLEOTIDE SEQUENCE [LARGE SCALE GENOMIC DNA]</scope>
    <source>
        <strain evidence="3 4">MaA-C15</strain>
    </source>
</reference>
<accession>A0A5D4H8B1</accession>